<evidence type="ECO:0000313" key="2">
    <source>
        <dbReference type="Proteomes" id="UP000011185"/>
    </source>
</evidence>
<evidence type="ECO:0000313" key="1">
    <source>
        <dbReference type="EMBL" id="ELQ75158.1"/>
    </source>
</evidence>
<accession>L7JUN0</accession>
<dbReference type="OMA" id="VESEGAW"/>
<dbReference type="Proteomes" id="UP000011185">
    <property type="component" value="Unassembled WGS sequence"/>
</dbReference>
<dbReference type="InParanoid" id="L7JUN0"/>
<reference evidence="1 2" key="1">
    <citation type="journal article" date="2012" name="PLoS Pathog.">
        <title>The genome of the obligate intracellular parasite Trachipleistophora hominis: new insights into microsporidian genome dynamics and reductive evolution.</title>
        <authorList>
            <person name="Heinz E."/>
            <person name="Williams T.A."/>
            <person name="Nakjang S."/>
            <person name="Noel C.J."/>
            <person name="Swan D.C."/>
            <person name="Goldberg A.V."/>
            <person name="Harris S.R."/>
            <person name="Weinmaier T."/>
            <person name="Markert S."/>
            <person name="Becher D."/>
            <person name="Bernhardt J."/>
            <person name="Dagan T."/>
            <person name="Hacker C."/>
            <person name="Lucocq J.M."/>
            <person name="Schweder T."/>
            <person name="Rattei T."/>
            <person name="Hall N."/>
            <person name="Hirt R.P."/>
            <person name="Embley T.M."/>
        </authorList>
    </citation>
    <scope>NUCLEOTIDE SEQUENCE [LARGE SCALE GENOMIC DNA]</scope>
</reference>
<sequence>MINTLSTDSVVELTCKDVRDDLIQQDIPRGMHWGGFRDRIGCNNWRDCNNKIDCKDRIGCNTWIGSNNWRDCKDRREGGCKEPFNRFNKFNTFNTNTLNYPEIFNGNATQKGVPSDQHLQLRSLAQHYHTLHTTMTQLSAAHIKNKPLNNYYTDKAQHYKQCSLSLHKQAVIRLMAHKIRGNRIDLHDLYVWEGLMVLDDYVRVYGLNRFYVCVGRMEKSLRMRPEVIKYLGVRGFVVESEGAWLRVSKG</sequence>
<dbReference type="VEuPathDB" id="MicrosporidiaDB:THOM_1888"/>
<organism evidence="1 2">
    <name type="scientific">Trachipleistophora hominis</name>
    <name type="common">Microsporidian parasite</name>
    <dbReference type="NCBI Taxonomy" id="72359"/>
    <lineage>
        <taxon>Eukaryota</taxon>
        <taxon>Fungi</taxon>
        <taxon>Fungi incertae sedis</taxon>
        <taxon>Microsporidia</taxon>
        <taxon>Pleistophoridae</taxon>
        <taxon>Trachipleistophora</taxon>
    </lineage>
</organism>
<dbReference type="EMBL" id="JH993985">
    <property type="protein sequence ID" value="ELQ75158.1"/>
    <property type="molecule type" value="Genomic_DNA"/>
</dbReference>
<proteinExistence type="predicted"/>
<gene>
    <name evidence="1" type="ORF">THOM_1888</name>
</gene>
<dbReference type="HOGENOM" id="CLU_1111999_0_0_1"/>
<dbReference type="OrthoDB" id="3231855at2759"/>
<name>L7JUN0_TRAHO</name>
<dbReference type="AlphaFoldDB" id="L7JUN0"/>
<protein>
    <submittedName>
        <fullName evidence="1">Uncharacterized protein</fullName>
    </submittedName>
</protein>
<keyword evidence="2" id="KW-1185">Reference proteome</keyword>